<dbReference type="OrthoDB" id="3251775at2759"/>
<evidence type="ECO:0000259" key="1">
    <source>
        <dbReference type="Pfam" id="PF20151"/>
    </source>
</evidence>
<dbReference type="AlphaFoldDB" id="A0A0C9TWR0"/>
<protein>
    <recommendedName>
        <fullName evidence="1">DUF6533 domain-containing protein</fullName>
    </recommendedName>
</protein>
<gene>
    <name evidence="2" type="ORF">M422DRAFT_272673</name>
</gene>
<accession>A0A0C9TWR0</accession>
<dbReference type="Proteomes" id="UP000054279">
    <property type="component" value="Unassembled WGS sequence"/>
</dbReference>
<evidence type="ECO:0000313" key="3">
    <source>
        <dbReference type="Proteomes" id="UP000054279"/>
    </source>
</evidence>
<reference evidence="2 3" key="1">
    <citation type="submission" date="2014-06" db="EMBL/GenBank/DDBJ databases">
        <title>Evolutionary Origins and Diversification of the Mycorrhizal Mutualists.</title>
        <authorList>
            <consortium name="DOE Joint Genome Institute"/>
            <consortium name="Mycorrhizal Genomics Consortium"/>
            <person name="Kohler A."/>
            <person name="Kuo A."/>
            <person name="Nagy L.G."/>
            <person name="Floudas D."/>
            <person name="Copeland A."/>
            <person name="Barry K.W."/>
            <person name="Cichocki N."/>
            <person name="Veneault-Fourrey C."/>
            <person name="LaButti K."/>
            <person name="Lindquist E.A."/>
            <person name="Lipzen A."/>
            <person name="Lundell T."/>
            <person name="Morin E."/>
            <person name="Murat C."/>
            <person name="Riley R."/>
            <person name="Ohm R."/>
            <person name="Sun H."/>
            <person name="Tunlid A."/>
            <person name="Henrissat B."/>
            <person name="Grigoriev I.V."/>
            <person name="Hibbett D.S."/>
            <person name="Martin F."/>
        </authorList>
    </citation>
    <scope>NUCLEOTIDE SEQUENCE [LARGE SCALE GENOMIC DNA]</scope>
    <source>
        <strain evidence="2 3">SS14</strain>
    </source>
</reference>
<organism evidence="2 3">
    <name type="scientific">Sphaerobolus stellatus (strain SS14)</name>
    <dbReference type="NCBI Taxonomy" id="990650"/>
    <lineage>
        <taxon>Eukaryota</taxon>
        <taxon>Fungi</taxon>
        <taxon>Dikarya</taxon>
        <taxon>Basidiomycota</taxon>
        <taxon>Agaricomycotina</taxon>
        <taxon>Agaricomycetes</taxon>
        <taxon>Phallomycetidae</taxon>
        <taxon>Geastrales</taxon>
        <taxon>Sphaerobolaceae</taxon>
        <taxon>Sphaerobolus</taxon>
    </lineage>
</organism>
<dbReference type="EMBL" id="KN837376">
    <property type="protein sequence ID" value="KIJ26284.1"/>
    <property type="molecule type" value="Genomic_DNA"/>
</dbReference>
<name>A0A0C9TWR0_SPHS4</name>
<dbReference type="InterPro" id="IPR045340">
    <property type="entry name" value="DUF6533"/>
</dbReference>
<feature type="domain" description="DUF6533" evidence="1">
    <location>
        <begin position="20"/>
        <end position="65"/>
    </location>
</feature>
<dbReference type="Pfam" id="PF20151">
    <property type="entry name" value="DUF6533"/>
    <property type="match status" value="1"/>
</dbReference>
<dbReference type="HOGENOM" id="CLU_1670502_0_0_1"/>
<proteinExistence type="predicted"/>
<keyword evidence="3" id="KW-1185">Reference proteome</keyword>
<evidence type="ECO:0000313" key="2">
    <source>
        <dbReference type="EMBL" id="KIJ26284.1"/>
    </source>
</evidence>
<sequence length="158" mass="18153">MSAIGPRTIEPYLSKIWASYSMLAPVALLVYDHALTFGDELQHLWSRRPHIIGLVTLFVRYFTLFTRTFDAFVYFSSPTWSTHPGTGYSGLSRLQLSNIPQITIPWGYMHAYFDSGACNYDAQSRRLVSRTDINNFFVGNSGHKRNYPDGDLAIYWIR</sequence>